<keyword evidence="3" id="KW-1185">Reference proteome</keyword>
<dbReference type="Gene3D" id="3.40.190.10">
    <property type="entry name" value="Periplasmic binding protein-like II"/>
    <property type="match status" value="2"/>
</dbReference>
<dbReference type="SUPFAM" id="SSF53850">
    <property type="entry name" value="Periplasmic binding protein-like II"/>
    <property type="match status" value="1"/>
</dbReference>
<dbReference type="Proteomes" id="UP001247805">
    <property type="component" value="Unassembled WGS sequence"/>
</dbReference>
<organism evidence="2 3">
    <name type="scientific">Paraglaciecola aquimarina</name>
    <dbReference type="NCBI Taxonomy" id="1235557"/>
    <lineage>
        <taxon>Bacteria</taxon>
        <taxon>Pseudomonadati</taxon>
        <taxon>Pseudomonadota</taxon>
        <taxon>Gammaproteobacteria</taxon>
        <taxon>Alteromonadales</taxon>
        <taxon>Alteromonadaceae</taxon>
        <taxon>Paraglaciecola</taxon>
    </lineage>
</organism>
<reference evidence="2 3" key="1">
    <citation type="submission" date="2023-10" db="EMBL/GenBank/DDBJ databases">
        <title>Glaciecola aquimarina strain GGW-M5 nov., isolated from a coastal seawater.</title>
        <authorList>
            <person name="Bayburt H."/>
            <person name="Kim J.M."/>
            <person name="Choi B.J."/>
            <person name="Jeon C.O."/>
        </authorList>
    </citation>
    <scope>NUCLEOTIDE SEQUENCE [LARGE SCALE GENOMIC DNA]</scope>
    <source>
        <strain evidence="2 3">KCTC 32108</strain>
    </source>
</reference>
<keyword evidence="1" id="KW-0732">Signal</keyword>
<comment type="caution">
    <text evidence="2">The sequence shown here is derived from an EMBL/GenBank/DDBJ whole genome shotgun (WGS) entry which is preliminary data.</text>
</comment>
<protein>
    <recommendedName>
        <fullName evidence="4">Solute-binding protein family 3/N-terminal domain-containing protein</fullName>
    </recommendedName>
</protein>
<feature type="signal peptide" evidence="1">
    <location>
        <begin position="1"/>
        <end position="19"/>
    </location>
</feature>
<sequence>MKIVAILTIYLILALHAFAKSNSVNTLRVGIAYLPNIAAKKSDPLPVFMQRLADVSDVPMDINIYPFPRSIDYLNRQKIDIHLPMIESPFIDKEALTYQFSDIALWNVNFVIYSHKDTIINLNELSALTLYTDRAHTHLFPFKVFPIGHIEGAIQMVDKNRIDGLIFADTVIDDTIIQYNLVNIRRTLYGTFPVKFIVPKGQIGDEINEKLRIGMNILRARGEIKPLSTKLSFVYDDWQPYLMNSGKTE</sequence>
<evidence type="ECO:0000313" key="3">
    <source>
        <dbReference type="Proteomes" id="UP001247805"/>
    </source>
</evidence>
<accession>A0ABU3SWR1</accession>
<evidence type="ECO:0008006" key="4">
    <source>
        <dbReference type="Google" id="ProtNLM"/>
    </source>
</evidence>
<proteinExistence type="predicted"/>
<dbReference type="RefSeq" id="WP_316026043.1">
    <property type="nucleotide sequence ID" value="NZ_JAWDIO010000002.1"/>
</dbReference>
<dbReference type="EMBL" id="JAWDIO010000002">
    <property type="protein sequence ID" value="MDU0354446.1"/>
    <property type="molecule type" value="Genomic_DNA"/>
</dbReference>
<feature type="chain" id="PRO_5045450797" description="Solute-binding protein family 3/N-terminal domain-containing protein" evidence="1">
    <location>
        <begin position="20"/>
        <end position="249"/>
    </location>
</feature>
<name>A0ABU3SWR1_9ALTE</name>
<evidence type="ECO:0000256" key="1">
    <source>
        <dbReference type="SAM" id="SignalP"/>
    </source>
</evidence>
<gene>
    <name evidence="2" type="ORF">RS130_11330</name>
</gene>
<evidence type="ECO:0000313" key="2">
    <source>
        <dbReference type="EMBL" id="MDU0354446.1"/>
    </source>
</evidence>